<feature type="compositionally biased region" description="Basic residues" evidence="1">
    <location>
        <begin position="24"/>
        <end position="41"/>
    </location>
</feature>
<dbReference type="KEGG" id="nda:Ndas_5443"/>
<evidence type="ECO:0000256" key="1">
    <source>
        <dbReference type="SAM" id="MobiDB-lite"/>
    </source>
</evidence>
<dbReference type="STRING" id="446468.Ndas_5443"/>
<dbReference type="RefSeq" id="WP_013156429.1">
    <property type="nucleotide sequence ID" value="NC_014211.1"/>
</dbReference>
<keyword evidence="3" id="KW-1185">Reference proteome</keyword>
<name>D7B9G4_NOCDD</name>
<accession>D7B9G4</accession>
<dbReference type="EMBL" id="CP002041">
    <property type="protein sequence ID" value="ADH70822.1"/>
    <property type="molecule type" value="Genomic_DNA"/>
</dbReference>
<dbReference type="Proteomes" id="UP000002219">
    <property type="component" value="Chromosome 2"/>
</dbReference>
<sequence length="253" mass="27329">MRQFSAAALIRALGTVKALFAPPRGRHSTGGRRRRSTRVRRYVPVPDQVRAPVEATTPPARTDRAPERPERPGHPERPAAPGSVPAAAPAPATAPCLAPPSVRFPAEDIALVRPYYAAREQARAEARAGTREPGAARARREITIRLDQRPGTNTPFSGDLLATDSGPVPARVPAAASTKAPVPVLAQAFGPGPAPVPAPRPPSPACEDSEDWRAFTRLARVWLDQQQQRAERTQRAQQSHQPRTEHHRQAVPA</sequence>
<gene>
    <name evidence="2" type="ordered locus">Ndas_5443</name>
</gene>
<feature type="compositionally biased region" description="Basic and acidic residues" evidence="1">
    <location>
        <begin position="61"/>
        <end position="77"/>
    </location>
</feature>
<feature type="compositionally biased region" description="Basic and acidic residues" evidence="1">
    <location>
        <begin position="242"/>
        <end position="253"/>
    </location>
</feature>
<feature type="compositionally biased region" description="Basic and acidic residues" evidence="1">
    <location>
        <begin position="138"/>
        <end position="148"/>
    </location>
</feature>
<geneLocation type="plasmid" evidence="3">
    <name>pNDAS01</name>
</geneLocation>
<feature type="region of interest" description="Disordered" evidence="1">
    <location>
        <begin position="21"/>
        <end position="95"/>
    </location>
</feature>
<evidence type="ECO:0000313" key="2">
    <source>
        <dbReference type="EMBL" id="ADH70822.1"/>
    </source>
</evidence>
<reference evidence="2 3" key="1">
    <citation type="journal article" date="2010" name="Stand. Genomic Sci.">
        <title>Complete genome sequence of Nocardiopsis dassonvillei type strain (IMRU 509).</title>
        <authorList>
            <person name="Sun H."/>
            <person name="Lapidus A."/>
            <person name="Nolan M."/>
            <person name="Lucas S."/>
            <person name="Del Rio T.G."/>
            <person name="Tice H."/>
            <person name="Cheng J.F."/>
            <person name="Tapia R."/>
            <person name="Han C."/>
            <person name="Goodwin L."/>
            <person name="Pitluck S."/>
            <person name="Pagani I."/>
            <person name="Ivanova N."/>
            <person name="Mavromatis K."/>
            <person name="Mikhailova N."/>
            <person name="Pati A."/>
            <person name="Chen A."/>
            <person name="Palaniappan K."/>
            <person name="Land M."/>
            <person name="Hauser L."/>
            <person name="Chang Y.J."/>
            <person name="Jeffries C.D."/>
            <person name="Djao O.D."/>
            <person name="Rohde M."/>
            <person name="Sikorski J."/>
            <person name="Goker M."/>
            <person name="Woyke T."/>
            <person name="Bristow J."/>
            <person name="Eisen J.A."/>
            <person name="Markowitz V."/>
            <person name="Hugenholtz P."/>
            <person name="Kyrpides N.C."/>
            <person name="Klenk H.P."/>
        </authorList>
    </citation>
    <scope>NUCLEOTIDE SEQUENCE [LARGE SCALE GENOMIC DNA]</scope>
    <source>
        <strain evidence="3">ATCC 23218 / DSM 43111 / CIP 107115 / JCM 7437 / KCTC 9190 / NBRC 14626 / NCTC 10488 / NRRL B-5397 / IMRU 509</strain>
        <plasmid evidence="3">Chromosome 2</plasmid>
    </source>
</reference>
<dbReference type="HOGENOM" id="CLU_1097680_0_0_11"/>
<dbReference type="AlphaFoldDB" id="D7B9G4"/>
<protein>
    <submittedName>
        <fullName evidence="2">Uncharacterized protein</fullName>
    </submittedName>
</protein>
<organism evidence="2 3">
    <name type="scientific">Nocardiopsis dassonvillei (strain ATCC 23218 / DSM 43111 / CIP 107115 / JCM 7437 / KCTC 9190 / NBRC 14626 / NCTC 10488 / NRRL B-5397 / IMRU 509)</name>
    <name type="common">Actinomadura dassonvillei</name>
    <dbReference type="NCBI Taxonomy" id="446468"/>
    <lineage>
        <taxon>Bacteria</taxon>
        <taxon>Bacillati</taxon>
        <taxon>Actinomycetota</taxon>
        <taxon>Actinomycetes</taxon>
        <taxon>Streptosporangiales</taxon>
        <taxon>Nocardiopsidaceae</taxon>
        <taxon>Nocardiopsis</taxon>
    </lineage>
</organism>
<evidence type="ECO:0000313" key="3">
    <source>
        <dbReference type="Proteomes" id="UP000002219"/>
    </source>
</evidence>
<feature type="region of interest" description="Disordered" evidence="1">
    <location>
        <begin position="186"/>
        <end position="209"/>
    </location>
</feature>
<feature type="region of interest" description="Disordered" evidence="1">
    <location>
        <begin position="124"/>
        <end position="165"/>
    </location>
</feature>
<feature type="compositionally biased region" description="Pro residues" evidence="1">
    <location>
        <begin position="192"/>
        <end position="204"/>
    </location>
</feature>
<proteinExistence type="predicted"/>
<feature type="region of interest" description="Disordered" evidence="1">
    <location>
        <begin position="225"/>
        <end position="253"/>
    </location>
</feature>
<feature type="compositionally biased region" description="Low complexity" evidence="1">
    <location>
        <begin position="79"/>
        <end position="95"/>
    </location>
</feature>
<dbReference type="GeneID" id="91487663"/>